<dbReference type="Proteomes" id="UP000191008">
    <property type="component" value="Unassembled WGS sequence"/>
</dbReference>
<comment type="caution">
    <text evidence="1">The sequence shown here is derived from an EMBL/GenBank/DDBJ whole genome shotgun (WGS) entry which is preliminary data.</text>
</comment>
<proteinExistence type="predicted"/>
<dbReference type="AlphaFoldDB" id="A0A1T1DLV0"/>
<accession>A0A1T1DLV0</accession>
<protein>
    <submittedName>
        <fullName evidence="1">Uncharacterized protein</fullName>
    </submittedName>
</protein>
<evidence type="ECO:0000313" key="1">
    <source>
        <dbReference type="EMBL" id="OOV41812.1"/>
    </source>
</evidence>
<dbReference type="EMBL" id="MVIT01000068">
    <property type="protein sequence ID" value="OOV41812.1"/>
    <property type="molecule type" value="Genomic_DNA"/>
</dbReference>
<sequence length="70" mass="8362">MVFETFYSLHTGSTFVDLDSVRWRRQWTGKMFKNRPPVIFGFFYEDYKCEVIDFLKLPQNGILISCDNRG</sequence>
<reference evidence="1 2" key="1">
    <citation type="submission" date="2017-02" db="EMBL/GenBank/DDBJ databases">
        <title>Comparative genomic analysis of Brazilian Leptospira kirschneri strains of different serogroups.</title>
        <authorList>
            <person name="Moreno L.Z."/>
            <person name="Miraglia F."/>
            <person name="Kremer F.S."/>
            <person name="Eslabao M.R."/>
            <person name="Lilenbaum W."/>
            <person name="Dellagostin O.A."/>
            <person name="Moreno A.M."/>
        </authorList>
    </citation>
    <scope>NUCLEOTIDE SEQUENCE [LARGE SCALE GENOMIC DNA]</scope>
    <source>
        <strain evidence="1 2">M110/06</strain>
    </source>
</reference>
<organism evidence="1 2">
    <name type="scientific">Leptospira kirschneri serovar Pomona</name>
    <dbReference type="NCBI Taxonomy" id="561005"/>
    <lineage>
        <taxon>Bacteria</taxon>
        <taxon>Pseudomonadati</taxon>
        <taxon>Spirochaetota</taxon>
        <taxon>Spirochaetia</taxon>
        <taxon>Leptospirales</taxon>
        <taxon>Leptospiraceae</taxon>
        <taxon>Leptospira</taxon>
    </lineage>
</organism>
<name>A0A1T1DLV0_9LEPT</name>
<gene>
    <name evidence="1" type="ORF">B1J93_12035</name>
</gene>
<evidence type="ECO:0000313" key="2">
    <source>
        <dbReference type="Proteomes" id="UP000191008"/>
    </source>
</evidence>